<dbReference type="Gene3D" id="3.90.20.10">
    <property type="match status" value="1"/>
</dbReference>
<dbReference type="RefSeq" id="WP_095654290.1">
    <property type="nucleotide sequence ID" value="NZ_NPOA01000002.1"/>
</dbReference>
<gene>
    <name evidence="2" type="ORF">CIL05_04390</name>
</gene>
<proteinExistence type="predicted"/>
<organism evidence="2 3">
    <name type="scientific">Virgibacillus profundi</name>
    <dbReference type="NCBI Taxonomy" id="2024555"/>
    <lineage>
        <taxon>Bacteria</taxon>
        <taxon>Bacillati</taxon>
        <taxon>Bacillota</taxon>
        <taxon>Bacilli</taxon>
        <taxon>Bacillales</taxon>
        <taxon>Bacillaceae</taxon>
        <taxon>Virgibacillus</taxon>
    </lineage>
</organism>
<evidence type="ECO:0000256" key="1">
    <source>
        <dbReference type="SAM" id="MobiDB-lite"/>
    </source>
</evidence>
<dbReference type="AlphaFoldDB" id="A0A2A2IGS6"/>
<protein>
    <submittedName>
        <fullName evidence="2">Uncharacterized protein</fullName>
    </submittedName>
</protein>
<feature type="region of interest" description="Disordered" evidence="1">
    <location>
        <begin position="58"/>
        <end position="100"/>
    </location>
</feature>
<evidence type="ECO:0000313" key="2">
    <source>
        <dbReference type="EMBL" id="PAV30959.1"/>
    </source>
</evidence>
<accession>A0A2A2IGS6</accession>
<feature type="compositionally biased region" description="Basic and acidic residues" evidence="1">
    <location>
        <begin position="63"/>
        <end position="91"/>
    </location>
</feature>
<dbReference type="EMBL" id="NPOA01000002">
    <property type="protein sequence ID" value="PAV30959.1"/>
    <property type="molecule type" value="Genomic_DNA"/>
</dbReference>
<sequence>MSEERFDRLEKRFDLQDQKFDQMGKRFDLQDEKLDRMENMVTQLITTVAKVVEEQNAQGKEQNAMKEEQASIREELTTVKLEQRSMREESKSRHHVVMGKLQSIESDQDHIWEKAVRNEREFARFKNQFNF</sequence>
<name>A0A2A2IGS6_9BACI</name>
<dbReference type="Proteomes" id="UP000218887">
    <property type="component" value="Unassembled WGS sequence"/>
</dbReference>
<dbReference type="OrthoDB" id="2679795at2"/>
<comment type="caution">
    <text evidence="2">The sequence shown here is derived from an EMBL/GenBank/DDBJ whole genome shotgun (WGS) entry which is preliminary data.</text>
</comment>
<evidence type="ECO:0000313" key="3">
    <source>
        <dbReference type="Proteomes" id="UP000218887"/>
    </source>
</evidence>
<reference evidence="2 3" key="1">
    <citation type="submission" date="2017-08" db="EMBL/GenBank/DDBJ databases">
        <title>Virgibacillus indicus sp. nov. and Virgibacillus profoundi sp. nov, two moderately halophilic bacteria isolated from marine sediment by using the Microfluidic Streak Plate.</title>
        <authorList>
            <person name="Xu B."/>
            <person name="Hu B."/>
            <person name="Wang J."/>
            <person name="Zhu Y."/>
            <person name="Huang L."/>
            <person name="Du W."/>
            <person name="Huang Y."/>
        </authorList>
    </citation>
    <scope>NUCLEOTIDE SEQUENCE [LARGE SCALE GENOMIC DNA]</scope>
    <source>
        <strain evidence="2 3">IO3-P3-H5</strain>
    </source>
</reference>
<keyword evidence="3" id="KW-1185">Reference proteome</keyword>